<evidence type="ECO:0000256" key="2">
    <source>
        <dbReference type="ARBA" id="ARBA00004651"/>
    </source>
</evidence>
<dbReference type="InterPro" id="IPR036890">
    <property type="entry name" value="HATPase_C_sf"/>
</dbReference>
<evidence type="ECO:0000313" key="18">
    <source>
        <dbReference type="Proteomes" id="UP001519287"/>
    </source>
</evidence>
<keyword evidence="5" id="KW-0597">Phosphoprotein</keyword>
<dbReference type="SMART" id="SM00304">
    <property type="entry name" value="HAMP"/>
    <property type="match status" value="1"/>
</dbReference>
<evidence type="ECO:0000259" key="15">
    <source>
        <dbReference type="PROSITE" id="PS50109"/>
    </source>
</evidence>
<dbReference type="Gene3D" id="3.30.565.10">
    <property type="entry name" value="Histidine kinase-like ATPase, C-terminal domain"/>
    <property type="match status" value="1"/>
</dbReference>
<evidence type="ECO:0000256" key="11">
    <source>
        <dbReference type="ARBA" id="ARBA00022989"/>
    </source>
</evidence>
<evidence type="ECO:0000256" key="13">
    <source>
        <dbReference type="ARBA" id="ARBA00023136"/>
    </source>
</evidence>
<evidence type="ECO:0000256" key="1">
    <source>
        <dbReference type="ARBA" id="ARBA00000085"/>
    </source>
</evidence>
<keyword evidence="11 14" id="KW-1133">Transmembrane helix</keyword>
<protein>
    <recommendedName>
        <fullName evidence="3">histidine kinase</fullName>
        <ecNumber evidence="3">2.7.13.3</ecNumber>
    </recommendedName>
</protein>
<sequence length="448" mass="51670">MRKLPLGIKIWLVFASLLLALSIFLVLILPSTLRSFFANQIYLTIEDSQNSILNGGLEGPFQKPNERDKEQQDSRTVRHIILDHKGKPTGPRNSFSQQFWERVQEQALSQKSETERYGMSIDDSSIQYVISKADAGPKSSYLFSYVWETFQQELVTELYRKLLYLILVVLLFSWLPSLWMVRYVSRPLGQMARQVKRIAERDWHDPVATSSRGDEIGQLADSIESMRQKLVLQDQAQQSFLQHISHELKTPIMVIRSYTNAIQEGIFPKGDVNGSILVIDQEAERLEHRVQNLLYLTKLDYLRAYAGPEQVTFDLADVIEETVERLRWKRPELSWHRELPSFVIEGYEEQWMIAMENLIDNQIRYAQSEVRVVLHEDEQGTMLRISNDGPSISEDMSAQLFQPFQKGKDGKFGLGLMIVKRTADLHRVVIGVENGPSGEGIAFTFRFN</sequence>
<dbReference type="PROSITE" id="PS50109">
    <property type="entry name" value="HIS_KIN"/>
    <property type="match status" value="1"/>
</dbReference>
<evidence type="ECO:0000256" key="12">
    <source>
        <dbReference type="ARBA" id="ARBA00023012"/>
    </source>
</evidence>
<comment type="catalytic activity">
    <reaction evidence="1">
        <text>ATP + protein L-histidine = ADP + protein N-phospho-L-histidine.</text>
        <dbReference type="EC" id="2.7.13.3"/>
    </reaction>
</comment>
<keyword evidence="13 14" id="KW-0472">Membrane</keyword>
<evidence type="ECO:0000256" key="7">
    <source>
        <dbReference type="ARBA" id="ARBA00022692"/>
    </source>
</evidence>
<dbReference type="CDD" id="cd06225">
    <property type="entry name" value="HAMP"/>
    <property type="match status" value="1"/>
</dbReference>
<reference evidence="17 18" key="1">
    <citation type="submission" date="2021-03" db="EMBL/GenBank/DDBJ databases">
        <title>Genomic Encyclopedia of Type Strains, Phase IV (KMG-IV): sequencing the most valuable type-strain genomes for metagenomic binning, comparative biology and taxonomic classification.</title>
        <authorList>
            <person name="Goeker M."/>
        </authorList>
    </citation>
    <scope>NUCLEOTIDE SEQUENCE [LARGE SCALE GENOMIC DNA]</scope>
    <source>
        <strain evidence="17 18">DSM 26048</strain>
    </source>
</reference>
<dbReference type="RefSeq" id="WP_209976867.1">
    <property type="nucleotide sequence ID" value="NZ_JAGGLB010000030.1"/>
</dbReference>
<evidence type="ECO:0000256" key="10">
    <source>
        <dbReference type="ARBA" id="ARBA00022840"/>
    </source>
</evidence>
<dbReference type="PANTHER" id="PTHR45528">
    <property type="entry name" value="SENSOR HISTIDINE KINASE CPXA"/>
    <property type="match status" value="1"/>
</dbReference>
<name>A0ABS4J5E0_9BACL</name>
<evidence type="ECO:0000256" key="4">
    <source>
        <dbReference type="ARBA" id="ARBA00022475"/>
    </source>
</evidence>
<keyword evidence="18" id="KW-1185">Reference proteome</keyword>
<comment type="subcellular location">
    <subcellularLocation>
        <location evidence="2">Cell membrane</location>
        <topology evidence="2">Multi-pass membrane protein</topology>
    </subcellularLocation>
</comment>
<dbReference type="Proteomes" id="UP001519287">
    <property type="component" value="Unassembled WGS sequence"/>
</dbReference>
<dbReference type="SUPFAM" id="SSF158472">
    <property type="entry name" value="HAMP domain-like"/>
    <property type="match status" value="1"/>
</dbReference>
<keyword evidence="4" id="KW-1003">Cell membrane</keyword>
<dbReference type="Pfam" id="PF02518">
    <property type="entry name" value="HATPase_c"/>
    <property type="match status" value="1"/>
</dbReference>
<dbReference type="InterPro" id="IPR003660">
    <property type="entry name" value="HAMP_dom"/>
</dbReference>
<evidence type="ECO:0000256" key="8">
    <source>
        <dbReference type="ARBA" id="ARBA00022741"/>
    </source>
</evidence>
<dbReference type="PANTHER" id="PTHR45528:SF1">
    <property type="entry name" value="SENSOR HISTIDINE KINASE CPXA"/>
    <property type="match status" value="1"/>
</dbReference>
<dbReference type="Gene3D" id="6.10.340.10">
    <property type="match status" value="1"/>
</dbReference>
<dbReference type="InterPro" id="IPR005467">
    <property type="entry name" value="His_kinase_dom"/>
</dbReference>
<dbReference type="Pfam" id="PF00512">
    <property type="entry name" value="HisKA"/>
    <property type="match status" value="1"/>
</dbReference>
<dbReference type="PROSITE" id="PS50885">
    <property type="entry name" value="HAMP"/>
    <property type="match status" value="1"/>
</dbReference>
<dbReference type="GO" id="GO:0004673">
    <property type="term" value="F:protein histidine kinase activity"/>
    <property type="evidence" value="ECO:0007669"/>
    <property type="project" value="UniProtKB-EC"/>
</dbReference>
<dbReference type="InterPro" id="IPR050398">
    <property type="entry name" value="HssS/ArlS-like"/>
</dbReference>
<dbReference type="Pfam" id="PF00672">
    <property type="entry name" value="HAMP"/>
    <property type="match status" value="1"/>
</dbReference>
<dbReference type="EC" id="2.7.13.3" evidence="3"/>
<evidence type="ECO:0000256" key="14">
    <source>
        <dbReference type="SAM" id="Phobius"/>
    </source>
</evidence>
<dbReference type="SUPFAM" id="SSF47384">
    <property type="entry name" value="Homodimeric domain of signal transducing histidine kinase"/>
    <property type="match status" value="1"/>
</dbReference>
<evidence type="ECO:0000256" key="5">
    <source>
        <dbReference type="ARBA" id="ARBA00022553"/>
    </source>
</evidence>
<dbReference type="CDD" id="cd00082">
    <property type="entry name" value="HisKA"/>
    <property type="match status" value="1"/>
</dbReference>
<comment type="caution">
    <text evidence="17">The sequence shown here is derived from an EMBL/GenBank/DDBJ whole genome shotgun (WGS) entry which is preliminary data.</text>
</comment>
<dbReference type="InterPro" id="IPR003594">
    <property type="entry name" value="HATPase_dom"/>
</dbReference>
<dbReference type="InterPro" id="IPR003661">
    <property type="entry name" value="HisK_dim/P_dom"/>
</dbReference>
<dbReference type="EMBL" id="JAGGLB010000030">
    <property type="protein sequence ID" value="MBP1995048.1"/>
    <property type="molecule type" value="Genomic_DNA"/>
</dbReference>
<feature type="domain" description="HAMP" evidence="16">
    <location>
        <begin position="182"/>
        <end position="235"/>
    </location>
</feature>
<dbReference type="Gene3D" id="1.10.287.130">
    <property type="match status" value="1"/>
</dbReference>
<evidence type="ECO:0000259" key="16">
    <source>
        <dbReference type="PROSITE" id="PS50885"/>
    </source>
</evidence>
<proteinExistence type="predicted"/>
<evidence type="ECO:0000313" key="17">
    <source>
        <dbReference type="EMBL" id="MBP1995048.1"/>
    </source>
</evidence>
<keyword evidence="7 14" id="KW-0812">Transmembrane</keyword>
<feature type="transmembrane region" description="Helical" evidence="14">
    <location>
        <begin position="162"/>
        <end position="181"/>
    </location>
</feature>
<evidence type="ECO:0000256" key="3">
    <source>
        <dbReference type="ARBA" id="ARBA00012438"/>
    </source>
</evidence>
<evidence type="ECO:0000256" key="6">
    <source>
        <dbReference type="ARBA" id="ARBA00022679"/>
    </source>
</evidence>
<dbReference type="SMART" id="SM00387">
    <property type="entry name" value="HATPase_c"/>
    <property type="match status" value="1"/>
</dbReference>
<keyword evidence="10" id="KW-0067">ATP-binding</keyword>
<gene>
    <name evidence="17" type="ORF">J2Z66_006690</name>
</gene>
<keyword evidence="8" id="KW-0547">Nucleotide-binding</keyword>
<organism evidence="17 18">
    <name type="scientific">Paenibacillus eucommiae</name>
    <dbReference type="NCBI Taxonomy" id="1355755"/>
    <lineage>
        <taxon>Bacteria</taxon>
        <taxon>Bacillati</taxon>
        <taxon>Bacillota</taxon>
        <taxon>Bacilli</taxon>
        <taxon>Bacillales</taxon>
        <taxon>Paenibacillaceae</taxon>
        <taxon>Paenibacillus</taxon>
    </lineage>
</organism>
<keyword evidence="6 17" id="KW-0808">Transferase</keyword>
<evidence type="ECO:0000256" key="9">
    <source>
        <dbReference type="ARBA" id="ARBA00022777"/>
    </source>
</evidence>
<dbReference type="InterPro" id="IPR036097">
    <property type="entry name" value="HisK_dim/P_sf"/>
</dbReference>
<keyword evidence="9 17" id="KW-0418">Kinase</keyword>
<dbReference type="SUPFAM" id="SSF55874">
    <property type="entry name" value="ATPase domain of HSP90 chaperone/DNA topoisomerase II/histidine kinase"/>
    <property type="match status" value="1"/>
</dbReference>
<keyword evidence="12" id="KW-0902">Two-component regulatory system</keyword>
<dbReference type="SMART" id="SM00388">
    <property type="entry name" value="HisKA"/>
    <property type="match status" value="1"/>
</dbReference>
<feature type="domain" description="Histidine kinase" evidence="15">
    <location>
        <begin position="243"/>
        <end position="448"/>
    </location>
</feature>
<accession>A0ABS4J5E0</accession>